<evidence type="ECO:0000313" key="3">
    <source>
        <dbReference type="Proteomes" id="UP000195402"/>
    </source>
</evidence>
<organism evidence="2 3">
    <name type="scientific">Macleaya cordata</name>
    <name type="common">Five-seeded plume-poppy</name>
    <name type="synonym">Bocconia cordata</name>
    <dbReference type="NCBI Taxonomy" id="56857"/>
    <lineage>
        <taxon>Eukaryota</taxon>
        <taxon>Viridiplantae</taxon>
        <taxon>Streptophyta</taxon>
        <taxon>Embryophyta</taxon>
        <taxon>Tracheophyta</taxon>
        <taxon>Spermatophyta</taxon>
        <taxon>Magnoliopsida</taxon>
        <taxon>Ranunculales</taxon>
        <taxon>Papaveraceae</taxon>
        <taxon>Papaveroideae</taxon>
        <taxon>Macleaya</taxon>
    </lineage>
</organism>
<dbReference type="EMBL" id="MVGT01002317">
    <property type="protein sequence ID" value="OVA08633.1"/>
    <property type="molecule type" value="Genomic_DNA"/>
</dbReference>
<gene>
    <name evidence="2" type="ORF">BVC80_1619g20</name>
</gene>
<comment type="caution">
    <text evidence="2">The sequence shown here is derived from an EMBL/GenBank/DDBJ whole genome shotgun (WGS) entry which is preliminary data.</text>
</comment>
<feature type="compositionally biased region" description="Acidic residues" evidence="1">
    <location>
        <begin position="103"/>
        <end position="112"/>
    </location>
</feature>
<feature type="compositionally biased region" description="Basic and acidic residues" evidence="1">
    <location>
        <begin position="113"/>
        <end position="131"/>
    </location>
</feature>
<dbReference type="OrthoDB" id="1728869at2759"/>
<dbReference type="OMA" id="PYIQKRV"/>
<reference evidence="2 3" key="1">
    <citation type="journal article" date="2017" name="Mol. Plant">
        <title>The Genome of Medicinal Plant Macleaya cordata Provides New Insights into Benzylisoquinoline Alkaloids Metabolism.</title>
        <authorList>
            <person name="Liu X."/>
            <person name="Liu Y."/>
            <person name="Huang P."/>
            <person name="Ma Y."/>
            <person name="Qing Z."/>
            <person name="Tang Q."/>
            <person name="Cao H."/>
            <person name="Cheng P."/>
            <person name="Zheng Y."/>
            <person name="Yuan Z."/>
            <person name="Zhou Y."/>
            <person name="Liu J."/>
            <person name="Tang Z."/>
            <person name="Zhuo Y."/>
            <person name="Zhang Y."/>
            <person name="Yu L."/>
            <person name="Huang J."/>
            <person name="Yang P."/>
            <person name="Peng Q."/>
            <person name="Zhang J."/>
            <person name="Jiang W."/>
            <person name="Zhang Z."/>
            <person name="Lin K."/>
            <person name="Ro D.K."/>
            <person name="Chen X."/>
            <person name="Xiong X."/>
            <person name="Shang Y."/>
            <person name="Huang S."/>
            <person name="Zeng J."/>
        </authorList>
    </citation>
    <scope>NUCLEOTIDE SEQUENCE [LARGE SCALE GENOMIC DNA]</scope>
    <source>
        <strain evidence="3">cv. BLH2017</strain>
        <tissue evidence="2">Root</tissue>
    </source>
</reference>
<keyword evidence="3" id="KW-1185">Reference proteome</keyword>
<evidence type="ECO:0000313" key="2">
    <source>
        <dbReference type="EMBL" id="OVA08633.1"/>
    </source>
</evidence>
<accession>A0A200QDV2</accession>
<dbReference type="InParanoid" id="A0A200QDV2"/>
<dbReference type="AlphaFoldDB" id="A0A200QDV2"/>
<evidence type="ECO:0000256" key="1">
    <source>
        <dbReference type="SAM" id="MobiDB-lite"/>
    </source>
</evidence>
<proteinExistence type="predicted"/>
<feature type="region of interest" description="Disordered" evidence="1">
    <location>
        <begin position="98"/>
        <end position="138"/>
    </location>
</feature>
<name>A0A200QDV2_MACCD</name>
<sequence>MRIRGSSSISSPSSYCSSISTFSLVPSASSTNSLVSFSSNCSSSIDYETRCEGLDLLVKAVLHVAGSVLVVPFTQRRVIRRRKRAFRFCNSFVTEFGEKKEEREDEQEQEQEEREKGEEKQMKGERIEVISKPKKRKRVMALPTKYHDSVLQPWIRRTRRRQSIEINEESG</sequence>
<dbReference type="Proteomes" id="UP000195402">
    <property type="component" value="Unassembled WGS sequence"/>
</dbReference>
<dbReference type="STRING" id="56857.A0A200QDV2"/>
<protein>
    <submittedName>
        <fullName evidence="2">Uncharacterized protein</fullName>
    </submittedName>
</protein>